<dbReference type="PROSITE" id="PS51318">
    <property type="entry name" value="TAT"/>
    <property type="match status" value="1"/>
</dbReference>
<protein>
    <submittedName>
        <fullName evidence="7">Carbon monoxide dehydrogenase, small subunit</fullName>
    </submittedName>
</protein>
<dbReference type="CDD" id="cd00207">
    <property type="entry name" value="fer2"/>
    <property type="match status" value="1"/>
</dbReference>
<dbReference type="GO" id="GO:0051537">
    <property type="term" value="F:2 iron, 2 sulfur cluster binding"/>
    <property type="evidence" value="ECO:0007669"/>
    <property type="project" value="UniProtKB-KW"/>
</dbReference>
<dbReference type="InterPro" id="IPR036884">
    <property type="entry name" value="2Fe-2S-bd_dom_sf"/>
</dbReference>
<dbReference type="InterPro" id="IPR006058">
    <property type="entry name" value="2Fe2S_fd_BS"/>
</dbReference>
<dbReference type="SUPFAM" id="SSF54292">
    <property type="entry name" value="2Fe-2S ferredoxin-like"/>
    <property type="match status" value="1"/>
</dbReference>
<evidence type="ECO:0000256" key="5">
    <source>
        <dbReference type="ARBA" id="ARBA00023014"/>
    </source>
</evidence>
<accession>A0A0M5IKY0</accession>
<dbReference type="RefSeq" id="WP_082351144.1">
    <property type="nucleotide sequence ID" value="NZ_CP010802.1"/>
</dbReference>
<dbReference type="InterPro" id="IPR012675">
    <property type="entry name" value="Beta-grasp_dom_sf"/>
</dbReference>
<proteinExistence type="predicted"/>
<dbReference type="FunFam" id="3.10.20.30:FF:000020">
    <property type="entry name" value="Xanthine dehydrogenase iron-sulfur subunit"/>
    <property type="match status" value="1"/>
</dbReference>
<name>A0A0M5IKY0_9BACT</name>
<dbReference type="PROSITE" id="PS00197">
    <property type="entry name" value="2FE2S_FER_1"/>
    <property type="match status" value="1"/>
</dbReference>
<dbReference type="KEGG" id="des:DSOUD_1616"/>
<dbReference type="Pfam" id="PF00111">
    <property type="entry name" value="Fer2"/>
    <property type="match status" value="1"/>
</dbReference>
<feature type="domain" description="2Fe-2S ferredoxin-type" evidence="6">
    <location>
        <begin position="55"/>
        <end position="131"/>
    </location>
</feature>
<dbReference type="GO" id="GO:0016491">
    <property type="term" value="F:oxidoreductase activity"/>
    <property type="evidence" value="ECO:0007669"/>
    <property type="project" value="UniProtKB-KW"/>
</dbReference>
<evidence type="ECO:0000256" key="4">
    <source>
        <dbReference type="ARBA" id="ARBA00023004"/>
    </source>
</evidence>
<dbReference type="InterPro" id="IPR002888">
    <property type="entry name" value="2Fe-2S-bd"/>
</dbReference>
<dbReference type="InterPro" id="IPR001041">
    <property type="entry name" value="2Fe-2S_ferredoxin-type"/>
</dbReference>
<dbReference type="STRING" id="1603606.DSOUD_1616"/>
<dbReference type="AlphaFoldDB" id="A0A0M5IKY0"/>
<evidence type="ECO:0000313" key="8">
    <source>
        <dbReference type="Proteomes" id="UP000057158"/>
    </source>
</evidence>
<keyword evidence="3" id="KW-0560">Oxidoreductase</keyword>
<evidence type="ECO:0000256" key="3">
    <source>
        <dbReference type="ARBA" id="ARBA00023002"/>
    </source>
</evidence>
<keyword evidence="8" id="KW-1185">Reference proteome</keyword>
<dbReference type="PATRIC" id="fig|1603606.3.peg.1760"/>
<dbReference type="InterPro" id="IPR006311">
    <property type="entry name" value="TAT_signal"/>
</dbReference>
<sequence>MTKDHHDDECPCRQGVSRRGFLTTLGVGAAAVAVSGKVAVAAPAGAVAITGEEMTKIVLSINGRKQRLLVEPRWSLLHVLRDRLGLTAVKVGCERGECGACTVLIDDEPRYACMTLALEAQGKEITTLEGLMRGEELGATQQAFLETDAFQCGYCTPGQILAAEGLLRANPDPTPEEIAQGMSGNLCRCGAYTHIFAAVQQAAEAKRG</sequence>
<dbReference type="InterPro" id="IPR036010">
    <property type="entry name" value="2Fe-2S_ferredoxin-like_sf"/>
</dbReference>
<dbReference type="PANTHER" id="PTHR44379">
    <property type="entry name" value="OXIDOREDUCTASE WITH IRON-SULFUR SUBUNIT"/>
    <property type="match status" value="1"/>
</dbReference>
<dbReference type="EMBL" id="CP010802">
    <property type="protein sequence ID" value="ALC16394.1"/>
    <property type="molecule type" value="Genomic_DNA"/>
</dbReference>
<keyword evidence="4" id="KW-0408">Iron</keyword>
<keyword evidence="1" id="KW-0001">2Fe-2S</keyword>
<evidence type="ECO:0000256" key="2">
    <source>
        <dbReference type="ARBA" id="ARBA00022723"/>
    </source>
</evidence>
<evidence type="ECO:0000313" key="7">
    <source>
        <dbReference type="EMBL" id="ALC16394.1"/>
    </source>
</evidence>
<evidence type="ECO:0000259" key="6">
    <source>
        <dbReference type="PROSITE" id="PS51085"/>
    </source>
</evidence>
<dbReference type="PROSITE" id="PS51085">
    <property type="entry name" value="2FE2S_FER_2"/>
    <property type="match status" value="1"/>
</dbReference>
<dbReference type="Proteomes" id="UP000057158">
    <property type="component" value="Chromosome"/>
</dbReference>
<dbReference type="Pfam" id="PF01799">
    <property type="entry name" value="Fer2_2"/>
    <property type="match status" value="1"/>
</dbReference>
<dbReference type="GO" id="GO:0046872">
    <property type="term" value="F:metal ion binding"/>
    <property type="evidence" value="ECO:0007669"/>
    <property type="project" value="UniProtKB-KW"/>
</dbReference>
<keyword evidence="5" id="KW-0411">Iron-sulfur</keyword>
<dbReference type="SUPFAM" id="SSF47741">
    <property type="entry name" value="CO dehydrogenase ISP C-domain like"/>
    <property type="match status" value="1"/>
</dbReference>
<gene>
    <name evidence="7" type="ORF">DSOUD_1616</name>
</gene>
<evidence type="ECO:0000256" key="1">
    <source>
        <dbReference type="ARBA" id="ARBA00022714"/>
    </source>
</evidence>
<dbReference type="InterPro" id="IPR051452">
    <property type="entry name" value="Diverse_Oxidoreductases"/>
</dbReference>
<dbReference type="Gene3D" id="1.10.150.120">
    <property type="entry name" value="[2Fe-2S]-binding domain"/>
    <property type="match status" value="1"/>
</dbReference>
<keyword evidence="2" id="KW-0479">Metal-binding</keyword>
<reference evidence="7 8" key="1">
    <citation type="submission" date="2015-07" db="EMBL/GenBank/DDBJ databases">
        <title>Isolation and Genomic Characterization of a Novel Halophilic Metal-Reducing Deltaproteobacterium from the Deep Subsurface.</title>
        <authorList>
            <person name="Badalamenti J.P."/>
            <person name="Summers Z.M."/>
            <person name="Gralnick J.A."/>
            <person name="Bond D.R."/>
        </authorList>
    </citation>
    <scope>NUCLEOTIDE SEQUENCE [LARGE SCALE GENOMIC DNA]</scope>
    <source>
        <strain evidence="7 8">WTL</strain>
    </source>
</reference>
<dbReference type="Gene3D" id="3.10.20.30">
    <property type="match status" value="1"/>
</dbReference>
<dbReference type="PANTHER" id="PTHR44379:SF5">
    <property type="entry name" value="OXIDOREDUCTASE WITH IRON-SULFUR SUBUNIT"/>
    <property type="match status" value="1"/>
</dbReference>
<organism evidence="7 8">
    <name type="scientific">Desulfuromonas soudanensis</name>
    <dbReference type="NCBI Taxonomy" id="1603606"/>
    <lineage>
        <taxon>Bacteria</taxon>
        <taxon>Pseudomonadati</taxon>
        <taxon>Thermodesulfobacteriota</taxon>
        <taxon>Desulfuromonadia</taxon>
        <taxon>Desulfuromonadales</taxon>
        <taxon>Desulfuromonadaceae</taxon>
        <taxon>Desulfuromonas</taxon>
    </lineage>
</organism>